<dbReference type="RefSeq" id="WP_377124364.1">
    <property type="nucleotide sequence ID" value="NZ_JBHUHN010000001.1"/>
</dbReference>
<feature type="compositionally biased region" description="Low complexity" evidence="1">
    <location>
        <begin position="222"/>
        <end position="233"/>
    </location>
</feature>
<feature type="region of interest" description="Disordered" evidence="1">
    <location>
        <begin position="208"/>
        <end position="233"/>
    </location>
</feature>
<dbReference type="PANTHER" id="PTHR39200:SF1">
    <property type="entry name" value="AUTO-TRANSPORTER ADHESIN HEAD GIN DOMAIN-CONTAINING PROTEIN-RELATED"/>
    <property type="match status" value="1"/>
</dbReference>
<dbReference type="Proteomes" id="UP001597601">
    <property type="component" value="Unassembled WGS sequence"/>
</dbReference>
<evidence type="ECO:0000313" key="4">
    <source>
        <dbReference type="Proteomes" id="UP001597601"/>
    </source>
</evidence>
<gene>
    <name evidence="3" type="ORF">ACFSYC_05505</name>
</gene>
<comment type="caution">
    <text evidence="3">The sequence shown here is derived from an EMBL/GenBank/DDBJ whole genome shotgun (WGS) entry which is preliminary data.</text>
</comment>
<keyword evidence="4" id="KW-1185">Reference proteome</keyword>
<dbReference type="Pfam" id="PF10988">
    <property type="entry name" value="DUF2807"/>
    <property type="match status" value="1"/>
</dbReference>
<dbReference type="Gene3D" id="2.160.20.120">
    <property type="match status" value="1"/>
</dbReference>
<accession>A0ABW5XMF2</accession>
<name>A0ABW5XMF2_9SPHI</name>
<sequence length="233" mass="24157">MKLSKTFITLLLFTAGNVTLAKANKVDRHLSSFHAVNVAGSFDVVIKQGSTESVVVDAPADVINYVITEVSNGSLKIYTRNNQGWKNLFSNKRIVVYVNIKTVDAISLTGSGDVSFKDGVTANLLKLALTGSGNVMGKITAKSLDASITGSGDVNVWGHANDSKVSITGSGDYSGDKLTTASTSASIGGSGDITVHASENLQARISGSGDIHYSGNPKNVIKSKSGSGDISSN</sequence>
<evidence type="ECO:0000313" key="3">
    <source>
        <dbReference type="EMBL" id="MFD2864139.1"/>
    </source>
</evidence>
<organism evidence="3 4">
    <name type="scientific">Mucilaginibacter antarcticus</name>
    <dbReference type="NCBI Taxonomy" id="1855725"/>
    <lineage>
        <taxon>Bacteria</taxon>
        <taxon>Pseudomonadati</taxon>
        <taxon>Bacteroidota</taxon>
        <taxon>Sphingobacteriia</taxon>
        <taxon>Sphingobacteriales</taxon>
        <taxon>Sphingobacteriaceae</taxon>
        <taxon>Mucilaginibacter</taxon>
    </lineage>
</organism>
<dbReference type="PANTHER" id="PTHR39200">
    <property type="entry name" value="HYPOTHETICAL EXPORTED PROTEIN"/>
    <property type="match status" value="1"/>
</dbReference>
<dbReference type="InterPro" id="IPR021255">
    <property type="entry name" value="DUF2807"/>
</dbReference>
<dbReference type="EMBL" id="JBHUON010000004">
    <property type="protein sequence ID" value="MFD2864139.1"/>
    <property type="molecule type" value="Genomic_DNA"/>
</dbReference>
<proteinExistence type="predicted"/>
<evidence type="ECO:0000259" key="2">
    <source>
        <dbReference type="Pfam" id="PF10988"/>
    </source>
</evidence>
<reference evidence="4" key="1">
    <citation type="journal article" date="2019" name="Int. J. Syst. Evol. Microbiol.">
        <title>The Global Catalogue of Microorganisms (GCM) 10K type strain sequencing project: providing services to taxonomists for standard genome sequencing and annotation.</title>
        <authorList>
            <consortium name="The Broad Institute Genomics Platform"/>
            <consortium name="The Broad Institute Genome Sequencing Center for Infectious Disease"/>
            <person name="Wu L."/>
            <person name="Ma J."/>
        </authorList>
    </citation>
    <scope>NUCLEOTIDE SEQUENCE [LARGE SCALE GENOMIC DNA]</scope>
    <source>
        <strain evidence="4">KCTC 52232</strain>
    </source>
</reference>
<evidence type="ECO:0000256" key="1">
    <source>
        <dbReference type="SAM" id="MobiDB-lite"/>
    </source>
</evidence>
<feature type="domain" description="Putative auto-transporter adhesin head GIN" evidence="2">
    <location>
        <begin position="33"/>
        <end position="217"/>
    </location>
</feature>
<protein>
    <submittedName>
        <fullName evidence="3">Head GIN domain-containing protein</fullName>
    </submittedName>
</protein>